<evidence type="ECO:0000313" key="3">
    <source>
        <dbReference type="Proteomes" id="UP000053825"/>
    </source>
</evidence>
<feature type="region of interest" description="Disordered" evidence="1">
    <location>
        <begin position="1"/>
        <end position="25"/>
    </location>
</feature>
<feature type="non-terminal residue" evidence="2">
    <location>
        <position position="1"/>
    </location>
</feature>
<feature type="compositionally biased region" description="Polar residues" evidence="1">
    <location>
        <begin position="1"/>
        <end position="10"/>
    </location>
</feature>
<name>A0A0L7QNQ9_9HYME</name>
<evidence type="ECO:0000313" key="2">
    <source>
        <dbReference type="EMBL" id="KOC60204.1"/>
    </source>
</evidence>
<reference evidence="2 3" key="1">
    <citation type="submission" date="2015-07" db="EMBL/GenBank/DDBJ databases">
        <title>The genome of Habropoda laboriosa.</title>
        <authorList>
            <person name="Pan H."/>
            <person name="Kapheim K."/>
        </authorList>
    </citation>
    <scope>NUCLEOTIDE SEQUENCE [LARGE SCALE GENOMIC DNA]</scope>
    <source>
        <strain evidence="2">0110345459</strain>
    </source>
</reference>
<dbReference type="EMBL" id="KQ414851">
    <property type="protein sequence ID" value="KOC60204.1"/>
    <property type="molecule type" value="Genomic_DNA"/>
</dbReference>
<proteinExistence type="predicted"/>
<keyword evidence="3" id="KW-1185">Reference proteome</keyword>
<organism evidence="2 3">
    <name type="scientific">Habropoda laboriosa</name>
    <dbReference type="NCBI Taxonomy" id="597456"/>
    <lineage>
        <taxon>Eukaryota</taxon>
        <taxon>Metazoa</taxon>
        <taxon>Ecdysozoa</taxon>
        <taxon>Arthropoda</taxon>
        <taxon>Hexapoda</taxon>
        <taxon>Insecta</taxon>
        <taxon>Pterygota</taxon>
        <taxon>Neoptera</taxon>
        <taxon>Endopterygota</taxon>
        <taxon>Hymenoptera</taxon>
        <taxon>Apocrita</taxon>
        <taxon>Aculeata</taxon>
        <taxon>Apoidea</taxon>
        <taxon>Anthophila</taxon>
        <taxon>Apidae</taxon>
        <taxon>Habropoda</taxon>
    </lineage>
</organism>
<dbReference type="AlphaFoldDB" id="A0A0L7QNQ9"/>
<sequence>HRDVESSTGLFASPANLSDPIPTSRRKKTFDKCLDVLTNGPSRTGSLVFHLESRQSLSTTEDETNRLETFMEIIGNQCVFRDR</sequence>
<evidence type="ECO:0000256" key="1">
    <source>
        <dbReference type="SAM" id="MobiDB-lite"/>
    </source>
</evidence>
<gene>
    <name evidence="2" type="ORF">WH47_07786</name>
</gene>
<protein>
    <submittedName>
        <fullName evidence="2">Uncharacterized protein</fullName>
    </submittedName>
</protein>
<accession>A0A0L7QNQ9</accession>
<dbReference type="Proteomes" id="UP000053825">
    <property type="component" value="Unassembled WGS sequence"/>
</dbReference>